<dbReference type="InterPro" id="IPR052162">
    <property type="entry name" value="Sensor_kinase/Photoreceptor"/>
</dbReference>
<dbReference type="SUPFAM" id="SSF47384">
    <property type="entry name" value="Homodimeric domain of signal transducing histidine kinase"/>
    <property type="match status" value="1"/>
</dbReference>
<dbReference type="RefSeq" id="WP_097130401.1">
    <property type="nucleotide sequence ID" value="NZ_OCNH01000006.1"/>
</dbReference>
<evidence type="ECO:0000256" key="4">
    <source>
        <dbReference type="ARBA" id="ARBA00022679"/>
    </source>
</evidence>
<feature type="coiled-coil region" evidence="6">
    <location>
        <begin position="442"/>
        <end position="469"/>
    </location>
</feature>
<dbReference type="Gene3D" id="3.30.565.10">
    <property type="entry name" value="Histidine kinase-like ATPase, C-terminal domain"/>
    <property type="match status" value="1"/>
</dbReference>
<feature type="domain" description="PAC" evidence="9">
    <location>
        <begin position="231"/>
        <end position="284"/>
    </location>
</feature>
<dbReference type="PROSITE" id="PS50109">
    <property type="entry name" value="HIS_KIN"/>
    <property type="match status" value="1"/>
</dbReference>
<dbReference type="PANTHER" id="PTHR43304">
    <property type="entry name" value="PHYTOCHROME-LIKE PROTEIN CPH1"/>
    <property type="match status" value="1"/>
</dbReference>
<comment type="catalytic activity">
    <reaction evidence="1">
        <text>ATP + protein L-histidine = ADP + protein N-phospho-L-histidine.</text>
        <dbReference type="EC" id="2.7.13.3"/>
    </reaction>
</comment>
<keyword evidence="6" id="KW-0175">Coiled coil</keyword>
<evidence type="ECO:0000259" key="8">
    <source>
        <dbReference type="PROSITE" id="PS50112"/>
    </source>
</evidence>
<dbReference type="PANTHER" id="PTHR43304:SF1">
    <property type="entry name" value="PAC DOMAIN-CONTAINING PROTEIN"/>
    <property type="match status" value="1"/>
</dbReference>
<dbReference type="SMART" id="SM00091">
    <property type="entry name" value="PAS"/>
    <property type="match status" value="2"/>
</dbReference>
<evidence type="ECO:0000259" key="9">
    <source>
        <dbReference type="PROSITE" id="PS50113"/>
    </source>
</evidence>
<dbReference type="InterPro" id="IPR003661">
    <property type="entry name" value="HisK_dim/P_dom"/>
</dbReference>
<dbReference type="CDD" id="cd00082">
    <property type="entry name" value="HisKA"/>
    <property type="match status" value="1"/>
</dbReference>
<dbReference type="OrthoDB" id="9766459at2"/>
<dbReference type="SMART" id="SM00388">
    <property type="entry name" value="HisKA"/>
    <property type="match status" value="1"/>
</dbReference>
<dbReference type="Pfam" id="PF00512">
    <property type="entry name" value="HisKA"/>
    <property type="match status" value="1"/>
</dbReference>
<keyword evidence="4" id="KW-0808">Transferase</keyword>
<dbReference type="PROSITE" id="PS50113">
    <property type="entry name" value="PAC"/>
    <property type="match status" value="2"/>
</dbReference>
<dbReference type="InterPro" id="IPR003594">
    <property type="entry name" value="HATPase_dom"/>
</dbReference>
<name>A0A286GN54_9BACT</name>
<organism evidence="10 11">
    <name type="scientific">Spirosoma fluviale</name>
    <dbReference type="NCBI Taxonomy" id="1597977"/>
    <lineage>
        <taxon>Bacteria</taxon>
        <taxon>Pseudomonadati</taxon>
        <taxon>Bacteroidota</taxon>
        <taxon>Cytophagia</taxon>
        <taxon>Cytophagales</taxon>
        <taxon>Cytophagaceae</taxon>
        <taxon>Spirosoma</taxon>
    </lineage>
</organism>
<dbReference type="InterPro" id="IPR005467">
    <property type="entry name" value="His_kinase_dom"/>
</dbReference>
<dbReference type="SUPFAM" id="SSF55785">
    <property type="entry name" value="PYP-like sensor domain (PAS domain)"/>
    <property type="match status" value="3"/>
</dbReference>
<dbReference type="InterPro" id="IPR013656">
    <property type="entry name" value="PAS_4"/>
</dbReference>
<dbReference type="Gene3D" id="3.30.450.20">
    <property type="entry name" value="PAS domain"/>
    <property type="match status" value="3"/>
</dbReference>
<feature type="domain" description="PAS" evidence="8">
    <location>
        <begin position="295"/>
        <end position="336"/>
    </location>
</feature>
<keyword evidence="3" id="KW-0597">Phosphoprotein</keyword>
<dbReference type="FunFam" id="3.30.565.10:FF:000006">
    <property type="entry name" value="Sensor histidine kinase WalK"/>
    <property type="match status" value="1"/>
</dbReference>
<dbReference type="Pfam" id="PF02518">
    <property type="entry name" value="HATPase_c"/>
    <property type="match status" value="1"/>
</dbReference>
<feature type="domain" description="PAC" evidence="9">
    <location>
        <begin position="365"/>
        <end position="419"/>
    </location>
</feature>
<dbReference type="EMBL" id="OCNH01000006">
    <property type="protein sequence ID" value="SOD96973.1"/>
    <property type="molecule type" value="Genomic_DNA"/>
</dbReference>
<dbReference type="InterPro" id="IPR000014">
    <property type="entry name" value="PAS"/>
</dbReference>
<dbReference type="PROSITE" id="PS50112">
    <property type="entry name" value="PAS"/>
    <property type="match status" value="1"/>
</dbReference>
<evidence type="ECO:0000256" key="6">
    <source>
        <dbReference type="SAM" id="Coils"/>
    </source>
</evidence>
<sequence>MGELTRQFDWSTTTLGAPEQWPQSLRTTVSILLNSRFPMLLWWGKSLIQFYNDAYRPSLGNNGKHPGALGKAGELYWPETWPVIKPLIDQVLDGGEAVWSEDQLIPIYRNGRLDEAYWTFCYSPVKDESDQVAGVLVTCTETTNQLKMVSQLKLSEQRFQNLIREASVGIVVLTGLDMRVEVVNKAYAQLIDRTSEQLLGKPIFESIPEAEAVFGPIIKQVRQTGEPLYLYGHPYHIYTKDGIKEAFLNLTYQPYREQNGTITGVMVLCQDVTEQVMDRQKVEESRAQLAQSLNEQQKLIGILDVSNEFIGMTGLDGSVQYVNPAALRMLGWDTIEGKTIWDMLYEEDWGAARKILAELLHTGRTSYEFRFKNAKKGEPFWLQWNAVVNKNETTREVIGFATVSQDITQQRKVQQALLESEERYRRLSAHLELEVYERTSELASVNEELAAANEELATSNEELTESNELLMRSNNNLEQFAYVASHDLQEPLRKIQQFGDLLKDQCRAELGTGVMYLERMQSAAGRMSTLIRDLLSFSRISTGQASTVTVSLANVVETVLIDLDLRIQETGAVIEVDDLPTIQGDRSQLEQLFQNLLSNALKFRDAERRPQVGIWLQTVPINQLPLLVRPARTAKNYYRIDVADNGIGFDEKYVDRIFQVFQRLHGKSEFAGTGVGLAICQKVVANHGGDITATSRPGAGATFSVYLPVV</sequence>
<feature type="domain" description="Histidine kinase" evidence="7">
    <location>
        <begin position="483"/>
        <end position="710"/>
    </location>
</feature>
<evidence type="ECO:0000256" key="1">
    <source>
        <dbReference type="ARBA" id="ARBA00000085"/>
    </source>
</evidence>
<dbReference type="InterPro" id="IPR000700">
    <property type="entry name" value="PAS-assoc_C"/>
</dbReference>
<keyword evidence="5" id="KW-0418">Kinase</keyword>
<proteinExistence type="predicted"/>
<evidence type="ECO:0000256" key="3">
    <source>
        <dbReference type="ARBA" id="ARBA00022553"/>
    </source>
</evidence>
<dbReference type="InterPro" id="IPR036890">
    <property type="entry name" value="HATPase_C_sf"/>
</dbReference>
<dbReference type="Pfam" id="PF08448">
    <property type="entry name" value="PAS_4"/>
    <property type="match status" value="3"/>
</dbReference>
<reference evidence="11" key="1">
    <citation type="submission" date="2017-09" db="EMBL/GenBank/DDBJ databases">
        <authorList>
            <person name="Varghese N."/>
            <person name="Submissions S."/>
        </authorList>
    </citation>
    <scope>NUCLEOTIDE SEQUENCE [LARGE SCALE GENOMIC DNA]</scope>
    <source>
        <strain evidence="11">DSM 29961</strain>
    </source>
</reference>
<evidence type="ECO:0000256" key="2">
    <source>
        <dbReference type="ARBA" id="ARBA00012438"/>
    </source>
</evidence>
<evidence type="ECO:0000259" key="7">
    <source>
        <dbReference type="PROSITE" id="PS50109"/>
    </source>
</evidence>
<dbReference type="SMART" id="SM00086">
    <property type="entry name" value="PAC"/>
    <property type="match status" value="2"/>
</dbReference>
<gene>
    <name evidence="10" type="ORF">SAMN06269250_5600</name>
</gene>
<dbReference type="AlphaFoldDB" id="A0A286GN54"/>
<dbReference type="InterPro" id="IPR035965">
    <property type="entry name" value="PAS-like_dom_sf"/>
</dbReference>
<dbReference type="InterPro" id="IPR004358">
    <property type="entry name" value="Sig_transdc_His_kin-like_C"/>
</dbReference>
<dbReference type="NCBIfam" id="TIGR00229">
    <property type="entry name" value="sensory_box"/>
    <property type="match status" value="2"/>
</dbReference>
<keyword evidence="11" id="KW-1185">Reference proteome</keyword>
<dbReference type="EC" id="2.7.13.3" evidence="2"/>
<dbReference type="SMART" id="SM00387">
    <property type="entry name" value="HATPase_c"/>
    <property type="match status" value="1"/>
</dbReference>
<dbReference type="GO" id="GO:0000155">
    <property type="term" value="F:phosphorelay sensor kinase activity"/>
    <property type="evidence" value="ECO:0007669"/>
    <property type="project" value="InterPro"/>
</dbReference>
<evidence type="ECO:0000313" key="10">
    <source>
        <dbReference type="EMBL" id="SOD96973.1"/>
    </source>
</evidence>
<evidence type="ECO:0000256" key="5">
    <source>
        <dbReference type="ARBA" id="ARBA00022777"/>
    </source>
</evidence>
<protein>
    <recommendedName>
        <fullName evidence="2">histidine kinase</fullName>
        <ecNumber evidence="2">2.7.13.3</ecNumber>
    </recommendedName>
</protein>
<dbReference type="Proteomes" id="UP000219452">
    <property type="component" value="Unassembled WGS sequence"/>
</dbReference>
<dbReference type="CDD" id="cd00130">
    <property type="entry name" value="PAS"/>
    <property type="match status" value="2"/>
</dbReference>
<accession>A0A286GN54</accession>
<dbReference type="InterPro" id="IPR001610">
    <property type="entry name" value="PAC"/>
</dbReference>
<dbReference type="PRINTS" id="PR00344">
    <property type="entry name" value="BCTRLSENSOR"/>
</dbReference>
<evidence type="ECO:0000313" key="11">
    <source>
        <dbReference type="Proteomes" id="UP000219452"/>
    </source>
</evidence>
<dbReference type="SUPFAM" id="SSF55874">
    <property type="entry name" value="ATPase domain of HSP90 chaperone/DNA topoisomerase II/histidine kinase"/>
    <property type="match status" value="1"/>
</dbReference>
<dbReference type="InterPro" id="IPR036097">
    <property type="entry name" value="HisK_dim/P_sf"/>
</dbReference>
<dbReference type="Gene3D" id="1.10.287.130">
    <property type="match status" value="1"/>
</dbReference>